<dbReference type="GO" id="GO:0006559">
    <property type="term" value="P:L-phenylalanine catabolic process"/>
    <property type="evidence" value="ECO:0007669"/>
    <property type="project" value="TreeGrafter"/>
</dbReference>
<keyword evidence="10" id="KW-1185">Reference proteome</keyword>
<dbReference type="GO" id="GO:0006572">
    <property type="term" value="P:L-tyrosine catabolic process"/>
    <property type="evidence" value="ECO:0007669"/>
    <property type="project" value="TreeGrafter"/>
</dbReference>
<keyword evidence="2" id="KW-0964">Secreted</keyword>
<evidence type="ECO:0000256" key="5">
    <source>
        <dbReference type="ARBA" id="ARBA00022869"/>
    </source>
</evidence>
<evidence type="ECO:0000256" key="7">
    <source>
        <dbReference type="ARBA" id="ARBA00023157"/>
    </source>
</evidence>
<feature type="domain" description="Collagen IV NC1" evidence="8">
    <location>
        <begin position="1"/>
        <end position="137"/>
    </location>
</feature>
<name>A0A2A3EJE0_APICC</name>
<keyword evidence="5" id="KW-0084">Basement membrane</keyword>
<dbReference type="SMART" id="SM00111">
    <property type="entry name" value="C4"/>
    <property type="match status" value="1"/>
</dbReference>
<keyword evidence="9" id="KW-0808">Transferase</keyword>
<sequence>MPVQESEIEQYISRCVVCEVPANVLAVHSQSLNIPDCPQGWTGLWIGYSFLMHTGAGAQGGGQSLSSSGSCLEDFRATPFIECNGNKGQCHYYMNEISFWMATIEDRQQFQAPEQQTLKAGNLRSKISRCQVFRDRWNVEASDIARNTHNPIRSIVESLVVEPNPAKSVISLSIGDPTTFGNLKPPKEVIEAVQQSLVSQLYNGYAPSTGYQIAKEAVAEYSSNEFVKVDAKDVILCSGCSCALDLCITALARREQNILIPRPGFSIYRTLAEGLGINVKSYDLRPELGWEIDLDDLESQIDESTAAIVINNPSNPCGSVFSKDHALDILDVAARYYVPIIADEIYEHMIRKALHCLSQRIIGSNTLVQGALPAILKNTPQEFYDDVMKTLYNHSKLAYDYTIKIPGLKPIMPNGAMYMMVYIDLPCFPEFNSDLEFVQRLLMEESVFCLPGQCFDYPSYMRLVITVPMEMLEEACQRIQEFCERHHYKTAKDTQINNLIATY</sequence>
<dbReference type="Gene3D" id="3.40.640.10">
    <property type="entry name" value="Type I PLP-dependent aspartate aminotransferase-like (Major domain)"/>
    <property type="match status" value="1"/>
</dbReference>
<dbReference type="InterPro" id="IPR004839">
    <property type="entry name" value="Aminotransferase_I/II_large"/>
</dbReference>
<proteinExistence type="predicted"/>
<dbReference type="PROSITE" id="PS51403">
    <property type="entry name" value="NC1_IV"/>
    <property type="match status" value="1"/>
</dbReference>
<dbReference type="PANTHER" id="PTHR45744">
    <property type="entry name" value="TYROSINE AMINOTRANSFERASE"/>
    <property type="match status" value="1"/>
</dbReference>
<dbReference type="GO" id="GO:0005201">
    <property type="term" value="F:extracellular matrix structural constituent"/>
    <property type="evidence" value="ECO:0007669"/>
    <property type="project" value="InterPro"/>
</dbReference>
<dbReference type="SUPFAM" id="SSF56436">
    <property type="entry name" value="C-type lectin-like"/>
    <property type="match status" value="1"/>
</dbReference>
<dbReference type="GO" id="GO:0030170">
    <property type="term" value="F:pyridoxal phosphate binding"/>
    <property type="evidence" value="ECO:0007669"/>
    <property type="project" value="InterPro"/>
</dbReference>
<evidence type="ECO:0000256" key="2">
    <source>
        <dbReference type="ARBA" id="ARBA00022525"/>
    </source>
</evidence>
<evidence type="ECO:0000256" key="1">
    <source>
        <dbReference type="ARBA" id="ARBA00004302"/>
    </source>
</evidence>
<dbReference type="GO" id="GO:0004838">
    <property type="term" value="F:L-tyrosine-2-oxoglutarate transaminase activity"/>
    <property type="evidence" value="ECO:0007669"/>
    <property type="project" value="TreeGrafter"/>
</dbReference>
<evidence type="ECO:0000313" key="9">
    <source>
        <dbReference type="EMBL" id="PBC31923.1"/>
    </source>
</evidence>
<dbReference type="InterPro" id="IPR001442">
    <property type="entry name" value="Collagen_IV_NC"/>
</dbReference>
<dbReference type="Gene3D" id="3.90.1150.10">
    <property type="entry name" value="Aspartate Aminotransferase, domain 1"/>
    <property type="match status" value="2"/>
</dbReference>
<evidence type="ECO:0000256" key="4">
    <source>
        <dbReference type="ARBA" id="ARBA00022737"/>
    </source>
</evidence>
<comment type="subcellular location">
    <subcellularLocation>
        <location evidence="1">Secreted</location>
        <location evidence="1">Extracellular space</location>
        <location evidence="1">Extracellular matrix</location>
        <location evidence="1">Basement membrane</location>
    </subcellularLocation>
</comment>
<keyword evidence="3" id="KW-0272">Extracellular matrix</keyword>
<gene>
    <name evidence="9" type="ORF">APICC_02155</name>
</gene>
<reference evidence="9 10" key="1">
    <citation type="submission" date="2014-07" db="EMBL/GenBank/DDBJ databases">
        <title>Genomic and transcriptomic analysis on Apis cerana provide comprehensive insights into honey bee biology.</title>
        <authorList>
            <person name="Diao Q."/>
            <person name="Sun L."/>
            <person name="Zheng H."/>
            <person name="Zheng H."/>
            <person name="Xu S."/>
            <person name="Wang S."/>
            <person name="Zeng Z."/>
            <person name="Hu F."/>
            <person name="Su S."/>
            <person name="Wu J."/>
        </authorList>
    </citation>
    <scope>NUCLEOTIDE SEQUENCE [LARGE SCALE GENOMIC DNA]</scope>
    <source>
        <tissue evidence="9">Pupae without intestine</tissue>
    </source>
</reference>
<dbReference type="STRING" id="94128.A0A2A3EJE0"/>
<evidence type="ECO:0000259" key="8">
    <source>
        <dbReference type="PROSITE" id="PS51403"/>
    </source>
</evidence>
<dbReference type="Pfam" id="PF01413">
    <property type="entry name" value="C4"/>
    <property type="match status" value="1"/>
</dbReference>
<dbReference type="Gene3D" id="2.170.240.10">
    <property type="entry name" value="Collagen IV, non-collagenous"/>
    <property type="match status" value="1"/>
</dbReference>
<dbReference type="Proteomes" id="UP000242457">
    <property type="component" value="Unassembled WGS sequence"/>
</dbReference>
<dbReference type="InterPro" id="IPR015421">
    <property type="entry name" value="PyrdxlP-dep_Trfase_major"/>
</dbReference>
<keyword evidence="9" id="KW-0032">Aminotransferase</keyword>
<dbReference type="InterPro" id="IPR015422">
    <property type="entry name" value="PyrdxlP-dep_Trfase_small"/>
</dbReference>
<keyword evidence="6" id="KW-0176">Collagen</keyword>
<organism evidence="9 10">
    <name type="scientific">Apis cerana cerana</name>
    <name type="common">Oriental honeybee</name>
    <dbReference type="NCBI Taxonomy" id="94128"/>
    <lineage>
        <taxon>Eukaryota</taxon>
        <taxon>Metazoa</taxon>
        <taxon>Ecdysozoa</taxon>
        <taxon>Arthropoda</taxon>
        <taxon>Hexapoda</taxon>
        <taxon>Insecta</taxon>
        <taxon>Pterygota</taxon>
        <taxon>Neoptera</taxon>
        <taxon>Endopterygota</taxon>
        <taxon>Hymenoptera</taxon>
        <taxon>Apocrita</taxon>
        <taxon>Aculeata</taxon>
        <taxon>Apoidea</taxon>
        <taxon>Anthophila</taxon>
        <taxon>Apidae</taxon>
        <taxon>Apis</taxon>
    </lineage>
</organism>
<dbReference type="PANTHER" id="PTHR45744:SF2">
    <property type="entry name" value="TYROSINE AMINOTRANSFERASE"/>
    <property type="match status" value="1"/>
</dbReference>
<dbReference type="GO" id="GO:0005581">
    <property type="term" value="C:collagen trimer"/>
    <property type="evidence" value="ECO:0007669"/>
    <property type="project" value="UniProtKB-KW"/>
</dbReference>
<dbReference type="InterPro" id="IPR036954">
    <property type="entry name" value="Collagen_IV_NC_sf"/>
</dbReference>
<evidence type="ECO:0000256" key="6">
    <source>
        <dbReference type="ARBA" id="ARBA00023119"/>
    </source>
</evidence>
<protein>
    <submittedName>
        <fullName evidence="9">Tyrosine aminotransferase</fullName>
    </submittedName>
</protein>
<dbReference type="AlphaFoldDB" id="A0A2A3EJE0"/>
<dbReference type="GO" id="GO:0005604">
    <property type="term" value="C:basement membrane"/>
    <property type="evidence" value="ECO:0007669"/>
    <property type="project" value="UniProtKB-SubCell"/>
</dbReference>
<evidence type="ECO:0000313" key="10">
    <source>
        <dbReference type="Proteomes" id="UP000242457"/>
    </source>
</evidence>
<accession>A0A2A3EJE0</accession>
<dbReference type="EMBL" id="KZ288225">
    <property type="protein sequence ID" value="PBC31923.1"/>
    <property type="molecule type" value="Genomic_DNA"/>
</dbReference>
<dbReference type="InterPro" id="IPR015424">
    <property type="entry name" value="PyrdxlP-dep_Trfase"/>
</dbReference>
<dbReference type="OrthoDB" id="7042322at2759"/>
<dbReference type="Pfam" id="PF00155">
    <property type="entry name" value="Aminotran_1_2"/>
    <property type="match status" value="1"/>
</dbReference>
<dbReference type="InterPro" id="IPR016187">
    <property type="entry name" value="CTDL_fold"/>
</dbReference>
<dbReference type="SUPFAM" id="SSF53383">
    <property type="entry name" value="PLP-dependent transferases"/>
    <property type="match status" value="1"/>
</dbReference>
<dbReference type="CDD" id="cd00609">
    <property type="entry name" value="AAT_like"/>
    <property type="match status" value="1"/>
</dbReference>
<keyword evidence="4" id="KW-0677">Repeat</keyword>
<evidence type="ECO:0000256" key="3">
    <source>
        <dbReference type="ARBA" id="ARBA00022530"/>
    </source>
</evidence>
<keyword evidence="7" id="KW-1015">Disulfide bond</keyword>